<keyword evidence="1" id="KW-0812">Transmembrane</keyword>
<sequence length="126" mass="14760">MDYRDYTKYITCTQKQQSQFPDVCPTSVICVFFLFHWLLQFVCFFSLSKPFAHFSTRLISKLLKNNLLISVSILNLDKIKQFVINCKTNCFNSESNNKESLLRLDFGTAISIMTTSNYIKIIIKKY</sequence>
<proteinExistence type="predicted"/>
<evidence type="ECO:0000313" key="3">
    <source>
        <dbReference type="Proteomes" id="UP001443914"/>
    </source>
</evidence>
<gene>
    <name evidence="2" type="ORF">RND81_14G078700</name>
</gene>
<dbReference type="Proteomes" id="UP001443914">
    <property type="component" value="Unassembled WGS sequence"/>
</dbReference>
<dbReference type="AlphaFoldDB" id="A0AAW1GN50"/>
<evidence type="ECO:0000256" key="1">
    <source>
        <dbReference type="SAM" id="Phobius"/>
    </source>
</evidence>
<keyword evidence="1" id="KW-1133">Transmembrane helix</keyword>
<accession>A0AAW1GN50</accession>
<protein>
    <submittedName>
        <fullName evidence="2">Uncharacterized protein</fullName>
    </submittedName>
</protein>
<comment type="caution">
    <text evidence="2">The sequence shown here is derived from an EMBL/GenBank/DDBJ whole genome shotgun (WGS) entry which is preliminary data.</text>
</comment>
<feature type="transmembrane region" description="Helical" evidence="1">
    <location>
        <begin position="26"/>
        <end position="47"/>
    </location>
</feature>
<evidence type="ECO:0000313" key="2">
    <source>
        <dbReference type="EMBL" id="KAK9664939.1"/>
    </source>
</evidence>
<reference evidence="2" key="1">
    <citation type="submission" date="2024-03" db="EMBL/GenBank/DDBJ databases">
        <title>WGS assembly of Saponaria officinalis var. Norfolk2.</title>
        <authorList>
            <person name="Jenkins J."/>
            <person name="Shu S."/>
            <person name="Grimwood J."/>
            <person name="Barry K."/>
            <person name="Goodstein D."/>
            <person name="Schmutz J."/>
            <person name="Leebens-Mack J."/>
            <person name="Osbourn A."/>
        </authorList>
    </citation>
    <scope>NUCLEOTIDE SEQUENCE [LARGE SCALE GENOMIC DNA]</scope>
    <source>
        <strain evidence="2">JIC</strain>
    </source>
</reference>
<keyword evidence="3" id="KW-1185">Reference proteome</keyword>
<name>A0AAW1GN50_SAPOF</name>
<dbReference type="EMBL" id="JBDFQZ010000014">
    <property type="protein sequence ID" value="KAK9664939.1"/>
    <property type="molecule type" value="Genomic_DNA"/>
</dbReference>
<keyword evidence="1" id="KW-0472">Membrane</keyword>
<organism evidence="2 3">
    <name type="scientific">Saponaria officinalis</name>
    <name type="common">Common soapwort</name>
    <name type="synonym">Lychnis saponaria</name>
    <dbReference type="NCBI Taxonomy" id="3572"/>
    <lineage>
        <taxon>Eukaryota</taxon>
        <taxon>Viridiplantae</taxon>
        <taxon>Streptophyta</taxon>
        <taxon>Embryophyta</taxon>
        <taxon>Tracheophyta</taxon>
        <taxon>Spermatophyta</taxon>
        <taxon>Magnoliopsida</taxon>
        <taxon>eudicotyledons</taxon>
        <taxon>Gunneridae</taxon>
        <taxon>Pentapetalae</taxon>
        <taxon>Caryophyllales</taxon>
        <taxon>Caryophyllaceae</taxon>
        <taxon>Caryophylleae</taxon>
        <taxon>Saponaria</taxon>
    </lineage>
</organism>